<dbReference type="RefSeq" id="WP_121225846.1">
    <property type="nucleotide sequence ID" value="NZ_JBIUBA010000021.1"/>
</dbReference>
<protein>
    <recommendedName>
        <fullName evidence="3">Excreted virulence factor EspC (Type VII ESX diderm)</fullName>
    </recommendedName>
</protein>
<evidence type="ECO:0000313" key="2">
    <source>
        <dbReference type="Proteomes" id="UP000272729"/>
    </source>
</evidence>
<reference evidence="1 2" key="1">
    <citation type="submission" date="2018-10" db="EMBL/GenBank/DDBJ databases">
        <title>Sequencing the genomes of 1000 actinobacteria strains.</title>
        <authorList>
            <person name="Klenk H.-P."/>
        </authorList>
    </citation>
    <scope>NUCLEOTIDE SEQUENCE [LARGE SCALE GENOMIC DNA]</scope>
    <source>
        <strain evidence="1 2">DSM 43911</strain>
    </source>
</reference>
<dbReference type="Proteomes" id="UP000272729">
    <property type="component" value="Unassembled WGS sequence"/>
</dbReference>
<comment type="caution">
    <text evidence="1">The sequence shown here is derived from an EMBL/GenBank/DDBJ whole genome shotgun (WGS) entry which is preliminary data.</text>
</comment>
<sequence length="122" mass="13026">MSDEQAQVSLEALNLFASNLLMTAGRDTAASFAREDVTACAGGMVECGPLLSADRQSTQRLREFITQVQQGFAGYAHFAHTSGRAYLGADDTARRAMLDVLRTHRGDGVPDVSPALLPPAED</sequence>
<name>A0A495XEG6_9PSEU</name>
<dbReference type="OrthoDB" id="3628364at2"/>
<gene>
    <name evidence="1" type="ORF">DFJ66_5972</name>
</gene>
<dbReference type="EMBL" id="RBXR01000001">
    <property type="protein sequence ID" value="RKT72650.1"/>
    <property type="molecule type" value="Genomic_DNA"/>
</dbReference>
<dbReference type="AlphaFoldDB" id="A0A495XEG6"/>
<evidence type="ECO:0000313" key="1">
    <source>
        <dbReference type="EMBL" id="RKT72650.1"/>
    </source>
</evidence>
<evidence type="ECO:0008006" key="3">
    <source>
        <dbReference type="Google" id="ProtNLM"/>
    </source>
</evidence>
<organism evidence="1 2">
    <name type="scientific">Saccharothrix variisporea</name>
    <dbReference type="NCBI Taxonomy" id="543527"/>
    <lineage>
        <taxon>Bacteria</taxon>
        <taxon>Bacillati</taxon>
        <taxon>Actinomycetota</taxon>
        <taxon>Actinomycetes</taxon>
        <taxon>Pseudonocardiales</taxon>
        <taxon>Pseudonocardiaceae</taxon>
        <taxon>Saccharothrix</taxon>
    </lineage>
</organism>
<accession>A0A495XEG6</accession>
<keyword evidence="2" id="KW-1185">Reference proteome</keyword>
<proteinExistence type="predicted"/>